<name>A0ABR7DCZ3_9CLOT</name>
<organism evidence="1 2">
    <name type="scientific">Clostridium hominis</name>
    <dbReference type="NCBI Taxonomy" id="2763036"/>
    <lineage>
        <taxon>Bacteria</taxon>
        <taxon>Bacillati</taxon>
        <taxon>Bacillota</taxon>
        <taxon>Clostridia</taxon>
        <taxon>Eubacteriales</taxon>
        <taxon>Clostridiaceae</taxon>
        <taxon>Clostridium</taxon>
    </lineage>
</organism>
<protein>
    <submittedName>
        <fullName evidence="1">Uncharacterized protein</fullName>
    </submittedName>
</protein>
<reference evidence="1 2" key="1">
    <citation type="submission" date="2020-08" db="EMBL/GenBank/DDBJ databases">
        <title>Genome public.</title>
        <authorList>
            <person name="Liu C."/>
            <person name="Sun Q."/>
        </authorList>
    </citation>
    <scope>NUCLEOTIDE SEQUENCE [LARGE SCALE GENOMIC DNA]</scope>
    <source>
        <strain evidence="1 2">NSJ-6</strain>
    </source>
</reference>
<dbReference type="Proteomes" id="UP000596929">
    <property type="component" value="Unassembled WGS sequence"/>
</dbReference>
<dbReference type="RefSeq" id="WP_186859619.1">
    <property type="nucleotide sequence ID" value="NZ_JACOOO010000012.1"/>
</dbReference>
<keyword evidence="2" id="KW-1185">Reference proteome</keyword>
<dbReference type="EMBL" id="JACOOO010000012">
    <property type="protein sequence ID" value="MBC5628583.1"/>
    <property type="molecule type" value="Genomic_DNA"/>
</dbReference>
<accession>A0ABR7DCZ3</accession>
<proteinExistence type="predicted"/>
<gene>
    <name evidence="1" type="ORF">H8S20_06690</name>
</gene>
<comment type="caution">
    <text evidence="1">The sequence shown here is derived from an EMBL/GenBank/DDBJ whole genome shotgun (WGS) entry which is preliminary data.</text>
</comment>
<sequence length="203" mass="23345">MTKRKKRKKSFCEDFSNFQLPPCAKFLGSANPFVKDDKIIYRNNNRLYLFLSFNTKTSNGKAYNPIDPSTYNLTGIGNLQIELYFFIIGLFINEVQKGKIKEYEDIMIHEDDNADKFIKSVLDNEYTITSEFIPSLTYMVSNASAVVPVFTGVIEISPVNFYIILMLSRFYGDYGLLFSDNAYVTNDFINIALANTYVEFCKC</sequence>
<evidence type="ECO:0000313" key="1">
    <source>
        <dbReference type="EMBL" id="MBC5628583.1"/>
    </source>
</evidence>
<evidence type="ECO:0000313" key="2">
    <source>
        <dbReference type="Proteomes" id="UP000596929"/>
    </source>
</evidence>